<gene>
    <name evidence="3" type="ORF">DLJ60_05275</name>
</gene>
<dbReference type="PANTHER" id="PTHR30388">
    <property type="entry name" value="ALDEHYDE OXIDOREDUCTASE MOLYBDENUM COFACTOR ASSEMBLY PROTEIN"/>
    <property type="match status" value="1"/>
</dbReference>
<dbReference type="Pfam" id="PF02625">
    <property type="entry name" value="XdhC_CoxI"/>
    <property type="match status" value="1"/>
</dbReference>
<accession>A0ABX9YCF5</accession>
<dbReference type="PANTHER" id="PTHR30388:SF4">
    <property type="entry name" value="MOLYBDENUM COFACTOR INSERTION CHAPERONE PAOD"/>
    <property type="match status" value="1"/>
</dbReference>
<reference evidence="3 4" key="1">
    <citation type="submission" date="2018-05" db="EMBL/GenBank/DDBJ databases">
        <title>Micromonospora from Atacama Desert.</title>
        <authorList>
            <person name="Carro L."/>
            <person name="Goodfellow M."/>
            <person name="Klenk H.-P."/>
        </authorList>
    </citation>
    <scope>NUCLEOTIDE SEQUENCE [LARGE SCALE GENOMIC DNA]</scope>
    <source>
        <strain evidence="3 4">LB41</strain>
    </source>
</reference>
<dbReference type="EMBL" id="QGTA01000114">
    <property type="protein sequence ID" value="RQW96369.1"/>
    <property type="molecule type" value="Genomic_DNA"/>
</dbReference>
<dbReference type="InterPro" id="IPR052698">
    <property type="entry name" value="MoCofactor_Util/Proc"/>
</dbReference>
<dbReference type="InterPro" id="IPR003777">
    <property type="entry name" value="XdhC_CoxI"/>
</dbReference>
<evidence type="ECO:0000313" key="4">
    <source>
        <dbReference type="Proteomes" id="UP000274694"/>
    </source>
</evidence>
<keyword evidence="4" id="KW-1185">Reference proteome</keyword>
<dbReference type="RefSeq" id="WP_069087909.1">
    <property type="nucleotide sequence ID" value="NZ_CBDRIK010000012.1"/>
</dbReference>
<dbReference type="Pfam" id="PF13478">
    <property type="entry name" value="XdhC_C"/>
    <property type="match status" value="1"/>
</dbReference>
<sequence>MTTIARRTQDLTVSRAPFVHATVVRAQDPTSARPGDDAVILPDGTIEGFVGGVCAENSVRAAALDTLRDGKALLLRVLPDGTPAFPDTPGARVVVNPCHSGGALEIFLRPVLPVPVLGLVGDTPISAAVATLAAFLDFEVATSGDYAGATAVVVAGLGKGEQDAIRAALDAGVGHIALVASRRRGAAVLDELALSDAERARVRTPAGLEIGARSPQEIALSIMAEVVRALRVDGLASSPAPPAALPQQAVDPVCGMTVLIGPDTPHVRIDGTDHWFCCPGCLDRHVAA</sequence>
<evidence type="ECO:0000313" key="3">
    <source>
        <dbReference type="EMBL" id="RQW96369.1"/>
    </source>
</evidence>
<feature type="domain" description="XdhC- CoxI" evidence="1">
    <location>
        <begin position="15"/>
        <end position="76"/>
    </location>
</feature>
<evidence type="ECO:0000259" key="2">
    <source>
        <dbReference type="Pfam" id="PF13478"/>
    </source>
</evidence>
<name>A0ABX9YCF5_MICCH</name>
<dbReference type="InterPro" id="IPR027051">
    <property type="entry name" value="XdhC_Rossmann_dom"/>
</dbReference>
<feature type="domain" description="XdhC Rossmann" evidence="2">
    <location>
        <begin position="119"/>
        <end position="226"/>
    </location>
</feature>
<protein>
    <submittedName>
        <fullName evidence="3">Carbon monoxide dehydrogenase accessory protein</fullName>
    </submittedName>
</protein>
<dbReference type="Gene3D" id="3.40.50.720">
    <property type="entry name" value="NAD(P)-binding Rossmann-like Domain"/>
    <property type="match status" value="1"/>
</dbReference>
<evidence type="ECO:0000259" key="1">
    <source>
        <dbReference type="Pfam" id="PF02625"/>
    </source>
</evidence>
<proteinExistence type="predicted"/>
<organism evidence="3 4">
    <name type="scientific">Micromonospora chalcea</name>
    <dbReference type="NCBI Taxonomy" id="1874"/>
    <lineage>
        <taxon>Bacteria</taxon>
        <taxon>Bacillati</taxon>
        <taxon>Actinomycetota</taxon>
        <taxon>Actinomycetes</taxon>
        <taxon>Micromonosporales</taxon>
        <taxon>Micromonosporaceae</taxon>
        <taxon>Micromonospora</taxon>
    </lineage>
</organism>
<comment type="caution">
    <text evidence="3">The sequence shown here is derived from an EMBL/GenBank/DDBJ whole genome shotgun (WGS) entry which is preliminary data.</text>
</comment>
<dbReference type="Proteomes" id="UP000274694">
    <property type="component" value="Unassembled WGS sequence"/>
</dbReference>